<comment type="caution">
    <text evidence="2">The sequence shown here is derived from an EMBL/GenBank/DDBJ whole genome shotgun (WGS) entry which is preliminary data.</text>
</comment>
<evidence type="ECO:0000313" key="2">
    <source>
        <dbReference type="EMBL" id="MBB4858164.1"/>
    </source>
</evidence>
<protein>
    <recommendedName>
        <fullName evidence="4">SIR2 family protein</fullName>
    </recommendedName>
</protein>
<dbReference type="EMBL" id="JACHLR010000005">
    <property type="protein sequence ID" value="MBB4858164.1"/>
    <property type="molecule type" value="Genomic_DNA"/>
</dbReference>
<gene>
    <name evidence="2" type="ORF">HNO88_001483</name>
</gene>
<sequence>MISIFTLRSSQAPVYSDLNNSLGVLLESVHNPDRFMSDLRQILSQGRKRIGLLVGAGAPLGVRVNAAGKLDDAGKALIPGVDALTEKVVAALKGKEAVAAAAIIADLDKKKPNSANIESLLSKVRLLQNAIGDLELHGLDAKGYEALGQSICKEIGEEVGANLPNDRCAYHELISWINGTQRQHGIEIFTTNYDLLFEEAFEGARAPYFDGFTGGNAPFFDPVTVAGDDLPPRWSRLWKLHGSLGWSNDDGTIVRAGGKKATELVYPDHLKYDLTQKQPYSSLFERLKQFLLTPDTLLLATGFSFRDAHICAVLDECLAVNKNTAVFAFQFMELAKEEPACKIAYNRPNLSVYAADGAVISGVAGKWKLGDPPKNWTDIRASFWGERTKGLPHVFLLGDFARFSRFCALSQSADMQRPTTAPIDEPESPASSDAETVAEKQGKAA</sequence>
<evidence type="ECO:0008006" key="4">
    <source>
        <dbReference type="Google" id="ProtNLM"/>
    </source>
</evidence>
<evidence type="ECO:0000256" key="1">
    <source>
        <dbReference type="SAM" id="MobiDB-lite"/>
    </source>
</evidence>
<name>A0A7W7K8F2_9SPHN</name>
<feature type="region of interest" description="Disordered" evidence="1">
    <location>
        <begin position="414"/>
        <end position="445"/>
    </location>
</feature>
<organism evidence="2 3">
    <name type="scientific">Novosphingobium chloroacetimidivorans</name>
    <dbReference type="NCBI Taxonomy" id="1428314"/>
    <lineage>
        <taxon>Bacteria</taxon>
        <taxon>Pseudomonadati</taxon>
        <taxon>Pseudomonadota</taxon>
        <taxon>Alphaproteobacteria</taxon>
        <taxon>Sphingomonadales</taxon>
        <taxon>Sphingomonadaceae</taxon>
        <taxon>Novosphingobium</taxon>
    </lineage>
</organism>
<accession>A0A7W7K8F2</accession>
<dbReference type="Pfam" id="PF13289">
    <property type="entry name" value="SIR2_2"/>
    <property type="match status" value="1"/>
</dbReference>
<dbReference type="RefSeq" id="WP_221419885.1">
    <property type="nucleotide sequence ID" value="NZ_JACHLR010000005.1"/>
</dbReference>
<reference evidence="2 3" key="1">
    <citation type="submission" date="2020-08" db="EMBL/GenBank/DDBJ databases">
        <title>Functional genomics of gut bacteria from endangered species of beetles.</title>
        <authorList>
            <person name="Carlos-Shanley C."/>
        </authorList>
    </citation>
    <scope>NUCLEOTIDE SEQUENCE [LARGE SCALE GENOMIC DNA]</scope>
    <source>
        <strain evidence="2 3">S00245</strain>
    </source>
</reference>
<dbReference type="Proteomes" id="UP000555448">
    <property type="component" value="Unassembled WGS sequence"/>
</dbReference>
<dbReference type="AlphaFoldDB" id="A0A7W7K8F2"/>
<evidence type="ECO:0000313" key="3">
    <source>
        <dbReference type="Proteomes" id="UP000555448"/>
    </source>
</evidence>
<proteinExistence type="predicted"/>
<keyword evidence="3" id="KW-1185">Reference proteome</keyword>